<reference evidence="2 3" key="1">
    <citation type="submission" date="2019-08" db="EMBL/GenBank/DDBJ databases">
        <title>In-depth cultivation of the pig gut microbiome towards novel bacterial diversity and tailored functional studies.</title>
        <authorList>
            <person name="Wylensek D."/>
            <person name="Hitch T.C.A."/>
            <person name="Clavel T."/>
        </authorList>
    </citation>
    <scope>NUCLEOTIDE SEQUENCE [LARGE SCALE GENOMIC DNA]</scope>
    <source>
        <strain evidence="2 3">WCA-383-APC-5B</strain>
    </source>
</reference>
<keyword evidence="2" id="KW-0808">Transferase</keyword>
<dbReference type="RefSeq" id="WP_154530061.1">
    <property type="nucleotide sequence ID" value="NZ_JAQXTV010000232.1"/>
</dbReference>
<dbReference type="Gene3D" id="3.40.630.30">
    <property type="match status" value="1"/>
</dbReference>
<sequence length="282" mass="33985">MKIERLSLFNYRALKEMSLKSSKFNNINTNVFKLLKALKLKDKILIKRNIYLLKHEKQYYGYLWLQHLCNDMYIINDLYFMDYRTDSFDDFCEGKTLLYETMINSDCNKFLPSYNFKINDISDVLRLQLNTLFSSEDNDDTFETFIKNKHEDIRCELQNNIFDADTRVPITKDDIYFDEEQEYYIDDGLIFMKDNDNFIGMGQIINLKGKLTIVNFGIRREYRNNGYARKLLSKLIEKARNLSLFLNQRYIYLRVSRSNETAYNIYRDAGFQYYDSVITWER</sequence>
<organism evidence="2 3">
    <name type="scientific">Inconstantimicrobium porci</name>
    <dbReference type="NCBI Taxonomy" id="2652291"/>
    <lineage>
        <taxon>Bacteria</taxon>
        <taxon>Bacillati</taxon>
        <taxon>Bacillota</taxon>
        <taxon>Clostridia</taxon>
        <taxon>Eubacteriales</taxon>
        <taxon>Clostridiaceae</taxon>
        <taxon>Inconstantimicrobium</taxon>
    </lineage>
</organism>
<gene>
    <name evidence="2" type="ORF">FYJ33_01840</name>
</gene>
<dbReference type="InterPro" id="IPR000182">
    <property type="entry name" value="GNAT_dom"/>
</dbReference>
<evidence type="ECO:0000313" key="3">
    <source>
        <dbReference type="Proteomes" id="UP000460287"/>
    </source>
</evidence>
<evidence type="ECO:0000259" key="1">
    <source>
        <dbReference type="PROSITE" id="PS51186"/>
    </source>
</evidence>
<dbReference type="Proteomes" id="UP000460287">
    <property type="component" value="Unassembled WGS sequence"/>
</dbReference>
<dbReference type="AlphaFoldDB" id="A0A7X2MW51"/>
<dbReference type="EMBL" id="VULX01000001">
    <property type="protein sequence ID" value="MSR90188.1"/>
    <property type="molecule type" value="Genomic_DNA"/>
</dbReference>
<dbReference type="SUPFAM" id="SSF55729">
    <property type="entry name" value="Acyl-CoA N-acyltransferases (Nat)"/>
    <property type="match status" value="1"/>
</dbReference>
<dbReference type="GO" id="GO:0016747">
    <property type="term" value="F:acyltransferase activity, transferring groups other than amino-acyl groups"/>
    <property type="evidence" value="ECO:0007669"/>
    <property type="project" value="InterPro"/>
</dbReference>
<name>A0A7X2MW51_9CLOT</name>
<dbReference type="PROSITE" id="PS51186">
    <property type="entry name" value="GNAT"/>
    <property type="match status" value="1"/>
</dbReference>
<protein>
    <submittedName>
        <fullName evidence="2">GNAT family N-acetyltransferase</fullName>
    </submittedName>
</protein>
<keyword evidence="3" id="KW-1185">Reference proteome</keyword>
<dbReference type="CDD" id="cd04301">
    <property type="entry name" value="NAT_SF"/>
    <property type="match status" value="1"/>
</dbReference>
<evidence type="ECO:0000313" key="2">
    <source>
        <dbReference type="EMBL" id="MSR90188.1"/>
    </source>
</evidence>
<accession>A0A7X2MW51</accession>
<feature type="domain" description="N-acetyltransferase" evidence="1">
    <location>
        <begin position="151"/>
        <end position="282"/>
    </location>
</feature>
<dbReference type="InterPro" id="IPR016181">
    <property type="entry name" value="Acyl_CoA_acyltransferase"/>
</dbReference>
<proteinExistence type="predicted"/>
<comment type="caution">
    <text evidence="2">The sequence shown here is derived from an EMBL/GenBank/DDBJ whole genome shotgun (WGS) entry which is preliminary data.</text>
</comment>
<dbReference type="Pfam" id="PF00583">
    <property type="entry name" value="Acetyltransf_1"/>
    <property type="match status" value="1"/>
</dbReference>